<keyword evidence="1" id="KW-0472">Membrane</keyword>
<keyword evidence="1" id="KW-1133">Transmembrane helix</keyword>
<reference evidence="2 3" key="1">
    <citation type="submission" date="2019-05" db="EMBL/GenBank/DDBJ databases">
        <title>Chryseobacterium sp. isolated from King George Island, maritime Antarctica.</title>
        <authorList>
            <person name="Peng X."/>
        </authorList>
    </citation>
    <scope>NUCLEOTIDE SEQUENCE [LARGE SCALE GENOMIC DNA]</scope>
    <source>
        <strain evidence="2 3">7-3A</strain>
    </source>
</reference>
<feature type="transmembrane region" description="Helical" evidence="1">
    <location>
        <begin position="136"/>
        <end position="155"/>
    </location>
</feature>
<feature type="transmembrane region" description="Helical" evidence="1">
    <location>
        <begin position="113"/>
        <end position="131"/>
    </location>
</feature>
<evidence type="ECO:0000313" key="2">
    <source>
        <dbReference type="EMBL" id="QOW09256.1"/>
    </source>
</evidence>
<feature type="transmembrane region" description="Helical" evidence="1">
    <location>
        <begin position="89"/>
        <end position="107"/>
    </location>
</feature>
<proteinExistence type="predicted"/>
<evidence type="ECO:0000313" key="3">
    <source>
        <dbReference type="Proteomes" id="UP000594195"/>
    </source>
</evidence>
<keyword evidence="1" id="KW-0812">Transmembrane</keyword>
<feature type="transmembrane region" description="Helical" evidence="1">
    <location>
        <begin position="12"/>
        <end position="30"/>
    </location>
</feature>
<evidence type="ECO:0000256" key="1">
    <source>
        <dbReference type="SAM" id="Phobius"/>
    </source>
</evidence>
<dbReference type="AlphaFoldDB" id="A0A7M2Y584"/>
<dbReference type="KEGG" id="kfa:Q73A0000_02220"/>
<feature type="transmembrane region" description="Helical" evidence="1">
    <location>
        <begin position="50"/>
        <end position="68"/>
    </location>
</feature>
<dbReference type="RefSeq" id="WP_193812470.1">
    <property type="nucleotide sequence ID" value="NZ_CP040442.1"/>
</dbReference>
<keyword evidence="3" id="KW-1185">Reference proteome</keyword>
<accession>A0A7M2Y584</accession>
<organism evidence="2 3">
    <name type="scientific">Kaistella flava</name>
    <name type="common">ex Peng et al. 2021</name>
    <dbReference type="NCBI Taxonomy" id="2038776"/>
    <lineage>
        <taxon>Bacteria</taxon>
        <taxon>Pseudomonadati</taxon>
        <taxon>Bacteroidota</taxon>
        <taxon>Flavobacteriia</taxon>
        <taxon>Flavobacteriales</taxon>
        <taxon>Weeksellaceae</taxon>
        <taxon>Chryseobacterium group</taxon>
        <taxon>Kaistella</taxon>
    </lineage>
</organism>
<dbReference type="EMBL" id="CP040442">
    <property type="protein sequence ID" value="QOW09256.1"/>
    <property type="molecule type" value="Genomic_DNA"/>
</dbReference>
<gene>
    <name evidence="2" type="ORF">Q73A0000_02220</name>
</gene>
<feature type="transmembrane region" description="Helical" evidence="1">
    <location>
        <begin position="161"/>
        <end position="178"/>
    </location>
</feature>
<protein>
    <submittedName>
        <fullName evidence="2">Uncharacterized protein</fullName>
    </submittedName>
</protein>
<sequence>MEEKVFFKTRIYFTGIITFAIWTLLAWSYYHGGVKSHHILANKDLPEISNWWGGILLPLLTWFLLRQIQNRISCHNEENSEKPNYQKNIFYRFICSLLFGALLSTFFTFDSPVTGYMVLSLFPLALFFPIFRAECLLGFVLSMTFTFGTVLPILVGSILTLVSFILYKFVGPIFLRLFKAIRKD</sequence>
<dbReference type="Proteomes" id="UP000594195">
    <property type="component" value="Chromosome"/>
</dbReference>
<name>A0A7M2Y584_9FLAO</name>